<dbReference type="EMBL" id="JAUFQS010000012">
    <property type="protein sequence ID" value="MDN3688687.1"/>
    <property type="molecule type" value="Genomic_DNA"/>
</dbReference>
<accession>A0ABT8C974</accession>
<organism evidence="1 2">
    <name type="scientific">Cyclobacterium jeungdonense</name>
    <dbReference type="NCBI Taxonomy" id="708087"/>
    <lineage>
        <taxon>Bacteria</taxon>
        <taxon>Pseudomonadati</taxon>
        <taxon>Bacteroidota</taxon>
        <taxon>Cytophagia</taxon>
        <taxon>Cytophagales</taxon>
        <taxon>Cyclobacteriaceae</taxon>
        <taxon>Cyclobacterium</taxon>
    </lineage>
</organism>
<comment type="caution">
    <text evidence="1">The sequence shown here is derived from an EMBL/GenBank/DDBJ whole genome shotgun (WGS) entry which is preliminary data.</text>
</comment>
<evidence type="ECO:0000313" key="1">
    <source>
        <dbReference type="EMBL" id="MDN3688687.1"/>
    </source>
</evidence>
<gene>
    <name evidence="1" type="ORF">QWZ15_12660</name>
</gene>
<keyword evidence="2" id="KW-1185">Reference proteome</keyword>
<reference evidence="2" key="1">
    <citation type="journal article" date="2019" name="Int. J. Syst. Evol. Microbiol.">
        <title>The Global Catalogue of Microorganisms (GCM) 10K type strain sequencing project: providing services to taxonomists for standard genome sequencing and annotation.</title>
        <authorList>
            <consortium name="The Broad Institute Genomics Platform"/>
            <consortium name="The Broad Institute Genome Sequencing Center for Infectious Disease"/>
            <person name="Wu L."/>
            <person name="Ma J."/>
        </authorList>
    </citation>
    <scope>NUCLEOTIDE SEQUENCE [LARGE SCALE GENOMIC DNA]</scope>
    <source>
        <strain evidence="2">CECT 7706</strain>
    </source>
</reference>
<protein>
    <submittedName>
        <fullName evidence="1">Uncharacterized protein</fullName>
    </submittedName>
</protein>
<dbReference type="Proteomes" id="UP001236663">
    <property type="component" value="Unassembled WGS sequence"/>
</dbReference>
<proteinExistence type="predicted"/>
<evidence type="ECO:0000313" key="2">
    <source>
        <dbReference type="Proteomes" id="UP001236663"/>
    </source>
</evidence>
<dbReference type="RefSeq" id="WP_163386508.1">
    <property type="nucleotide sequence ID" value="NZ_JAUFQS010000012.1"/>
</dbReference>
<name>A0ABT8C974_9BACT</name>
<sequence>MAANTENNNVLQNRWPEKKTNQLGIRTDVEKIVLFLQGKLPNAQLSPALEEKLNRMKECSNLIQKYGGAKKVISMMEGLWDISYSTARRIYNETQEAFGDVTHFNKQYHVDTYMQLLITGINLARDSGDGKTFTGLMKEYKSAILEFMGTTDAEMYKRIQIPEFQVGFFPEELNTKLPANWKTRLKKLVEEKRRSDEIEDAIVLEPTTEDE</sequence>